<reference evidence="12 13" key="1">
    <citation type="journal article" date="2017" name="ISME J.">
        <title>Energy and carbon metabolisms in a deep terrestrial subsurface fluid microbial community.</title>
        <authorList>
            <person name="Momper L."/>
            <person name="Jungbluth S.P."/>
            <person name="Lee M.D."/>
            <person name="Amend J.P."/>
        </authorList>
    </citation>
    <scope>NUCLEOTIDE SEQUENCE [LARGE SCALE GENOMIC DNA]</scope>
    <source>
        <strain evidence="12">SURF_26</strain>
    </source>
</reference>
<keyword evidence="3 12" id="KW-0723">Serine/threonine-protein kinase</keyword>
<evidence type="ECO:0000259" key="11">
    <source>
        <dbReference type="PROSITE" id="PS50011"/>
    </source>
</evidence>
<dbReference type="Gene3D" id="3.30.200.20">
    <property type="entry name" value="Phosphorylase Kinase, domain 1"/>
    <property type="match status" value="1"/>
</dbReference>
<organism evidence="12 13">
    <name type="scientific">Candidatus Auribacter fodinae</name>
    <dbReference type="NCBI Taxonomy" id="2093366"/>
    <lineage>
        <taxon>Bacteria</taxon>
        <taxon>Pseudomonadati</taxon>
        <taxon>Candidatus Auribacterota</taxon>
        <taxon>Candidatus Auribacteria</taxon>
        <taxon>Candidatus Auribacterales</taxon>
        <taxon>Candidatus Auribacteraceae</taxon>
        <taxon>Candidatus Auribacter</taxon>
    </lineage>
</organism>
<dbReference type="GO" id="GO:0008033">
    <property type="term" value="P:tRNA processing"/>
    <property type="evidence" value="ECO:0007669"/>
    <property type="project" value="UniProtKB-KW"/>
</dbReference>
<evidence type="ECO:0000256" key="8">
    <source>
        <dbReference type="ARBA" id="ARBA00022840"/>
    </source>
</evidence>
<keyword evidence="7 12" id="KW-0418">Kinase</keyword>
<dbReference type="InterPro" id="IPR018934">
    <property type="entry name" value="RIO_dom"/>
</dbReference>
<name>A0A3A4QRW6_9BACT</name>
<dbReference type="Pfam" id="PF01163">
    <property type="entry name" value="RIO1"/>
    <property type="match status" value="1"/>
</dbReference>
<keyword evidence="6" id="KW-0547">Nucleotide-binding</keyword>
<evidence type="ECO:0000256" key="3">
    <source>
        <dbReference type="ARBA" id="ARBA00022527"/>
    </source>
</evidence>
<dbReference type="EMBL" id="QZJZ01000091">
    <property type="protein sequence ID" value="RJP56755.1"/>
    <property type="molecule type" value="Genomic_DNA"/>
</dbReference>
<dbReference type="GO" id="GO:0000408">
    <property type="term" value="C:EKC/KEOPS complex"/>
    <property type="evidence" value="ECO:0007669"/>
    <property type="project" value="TreeGrafter"/>
</dbReference>
<dbReference type="NCBIfam" id="TIGR03724">
    <property type="entry name" value="arch_bud32"/>
    <property type="match status" value="1"/>
</dbReference>
<protein>
    <recommendedName>
        <fullName evidence="2">non-specific serine/threonine protein kinase</fullName>
        <ecNumber evidence="2">2.7.11.1</ecNumber>
    </recommendedName>
</protein>
<evidence type="ECO:0000256" key="5">
    <source>
        <dbReference type="ARBA" id="ARBA00022694"/>
    </source>
</evidence>
<dbReference type="PANTHER" id="PTHR12209">
    <property type="entry name" value="NON-SPECIFIC SERINE/THREONINE PROTEIN KINASE"/>
    <property type="match status" value="1"/>
</dbReference>
<comment type="catalytic activity">
    <reaction evidence="9">
        <text>L-threonyl-[protein] + ATP = O-phospho-L-threonyl-[protein] + ADP + H(+)</text>
        <dbReference type="Rhea" id="RHEA:46608"/>
        <dbReference type="Rhea" id="RHEA-COMP:11060"/>
        <dbReference type="Rhea" id="RHEA-COMP:11605"/>
        <dbReference type="ChEBI" id="CHEBI:15378"/>
        <dbReference type="ChEBI" id="CHEBI:30013"/>
        <dbReference type="ChEBI" id="CHEBI:30616"/>
        <dbReference type="ChEBI" id="CHEBI:61977"/>
        <dbReference type="ChEBI" id="CHEBI:456216"/>
        <dbReference type="EC" id="2.7.11.1"/>
    </reaction>
</comment>
<feature type="domain" description="Protein kinase" evidence="11">
    <location>
        <begin position="1"/>
        <end position="198"/>
    </location>
</feature>
<dbReference type="Gene3D" id="1.10.510.10">
    <property type="entry name" value="Transferase(Phosphotransferase) domain 1"/>
    <property type="match status" value="1"/>
</dbReference>
<dbReference type="GO" id="GO:0070525">
    <property type="term" value="P:tRNA threonylcarbamoyladenosine metabolic process"/>
    <property type="evidence" value="ECO:0007669"/>
    <property type="project" value="TreeGrafter"/>
</dbReference>
<dbReference type="SUPFAM" id="SSF56112">
    <property type="entry name" value="Protein kinase-like (PK-like)"/>
    <property type="match status" value="1"/>
</dbReference>
<dbReference type="GO" id="GO:0005524">
    <property type="term" value="F:ATP binding"/>
    <property type="evidence" value="ECO:0007669"/>
    <property type="project" value="UniProtKB-KW"/>
</dbReference>
<comment type="caution">
    <text evidence="12">The sequence shown here is derived from an EMBL/GenBank/DDBJ whole genome shotgun (WGS) entry which is preliminary data.</text>
</comment>
<evidence type="ECO:0000313" key="13">
    <source>
        <dbReference type="Proteomes" id="UP000266426"/>
    </source>
</evidence>
<evidence type="ECO:0000256" key="7">
    <source>
        <dbReference type="ARBA" id="ARBA00022777"/>
    </source>
</evidence>
<dbReference type="NCBIfam" id="NF011462">
    <property type="entry name" value="PRK14879.1-3"/>
    <property type="match status" value="1"/>
</dbReference>
<evidence type="ECO:0000256" key="1">
    <source>
        <dbReference type="ARBA" id="ARBA00010630"/>
    </source>
</evidence>
<dbReference type="Proteomes" id="UP000266426">
    <property type="component" value="Unassembled WGS sequence"/>
</dbReference>
<dbReference type="GO" id="GO:0106310">
    <property type="term" value="F:protein serine kinase activity"/>
    <property type="evidence" value="ECO:0007669"/>
    <property type="project" value="RHEA"/>
</dbReference>
<dbReference type="PANTHER" id="PTHR12209:SF0">
    <property type="entry name" value="EKC_KEOPS COMPLEX SUBUNIT TP53RK"/>
    <property type="match status" value="1"/>
</dbReference>
<keyword evidence="5" id="KW-0819">tRNA processing</keyword>
<dbReference type="PROSITE" id="PS50011">
    <property type="entry name" value="PROTEIN_KINASE_DOM"/>
    <property type="match status" value="1"/>
</dbReference>
<evidence type="ECO:0000313" key="12">
    <source>
        <dbReference type="EMBL" id="RJP56755.1"/>
    </source>
</evidence>
<evidence type="ECO:0000256" key="9">
    <source>
        <dbReference type="ARBA" id="ARBA00047899"/>
    </source>
</evidence>
<dbReference type="GO" id="GO:0004674">
    <property type="term" value="F:protein serine/threonine kinase activity"/>
    <property type="evidence" value="ECO:0007669"/>
    <property type="project" value="UniProtKB-KW"/>
</dbReference>
<proteinExistence type="inferred from homology"/>
<comment type="catalytic activity">
    <reaction evidence="10">
        <text>L-seryl-[protein] + ATP = O-phospho-L-seryl-[protein] + ADP + H(+)</text>
        <dbReference type="Rhea" id="RHEA:17989"/>
        <dbReference type="Rhea" id="RHEA-COMP:9863"/>
        <dbReference type="Rhea" id="RHEA-COMP:11604"/>
        <dbReference type="ChEBI" id="CHEBI:15378"/>
        <dbReference type="ChEBI" id="CHEBI:29999"/>
        <dbReference type="ChEBI" id="CHEBI:30616"/>
        <dbReference type="ChEBI" id="CHEBI:83421"/>
        <dbReference type="ChEBI" id="CHEBI:456216"/>
        <dbReference type="EC" id="2.7.11.1"/>
    </reaction>
</comment>
<sequence>MFMMLGQGAEAIIRKVGDSVVKERVQKEYRLPVIDEKLRARRTRSEAKMLEKLAKAGVPVPKVLSVDDERMALGLSFLDGQKLRDVLESSPSLAFEFGKIVGKMHAEDIVHGDLTTSNVIHSGNVLHLIDFGLSFVSAKVEDKAVDLHVLDRALESTHYGKYAELLASAFDGYRAGNPNASVVLERLEVVRKRGRNKK</sequence>
<evidence type="ECO:0000256" key="6">
    <source>
        <dbReference type="ARBA" id="ARBA00022741"/>
    </source>
</evidence>
<comment type="similarity">
    <text evidence="1">Belongs to the protein kinase superfamily. BUD32 family.</text>
</comment>
<dbReference type="EC" id="2.7.11.1" evidence="2"/>
<dbReference type="InterPro" id="IPR022495">
    <property type="entry name" value="Bud32"/>
</dbReference>
<gene>
    <name evidence="12" type="ORF">C4541_11530</name>
</gene>
<accession>A0A3A4QRW6</accession>
<keyword evidence="8" id="KW-0067">ATP-binding</keyword>
<evidence type="ECO:0000256" key="4">
    <source>
        <dbReference type="ARBA" id="ARBA00022679"/>
    </source>
</evidence>
<dbReference type="InterPro" id="IPR011009">
    <property type="entry name" value="Kinase-like_dom_sf"/>
</dbReference>
<keyword evidence="4 12" id="KW-0808">Transferase</keyword>
<evidence type="ECO:0000256" key="10">
    <source>
        <dbReference type="ARBA" id="ARBA00048679"/>
    </source>
</evidence>
<dbReference type="GO" id="GO:0005829">
    <property type="term" value="C:cytosol"/>
    <property type="evidence" value="ECO:0007669"/>
    <property type="project" value="TreeGrafter"/>
</dbReference>
<dbReference type="AlphaFoldDB" id="A0A3A4QRW6"/>
<evidence type="ECO:0000256" key="2">
    <source>
        <dbReference type="ARBA" id="ARBA00012513"/>
    </source>
</evidence>
<dbReference type="InterPro" id="IPR000719">
    <property type="entry name" value="Prot_kinase_dom"/>
</dbReference>